<evidence type="ECO:0008006" key="6">
    <source>
        <dbReference type="Google" id="ProtNLM"/>
    </source>
</evidence>
<dbReference type="SMART" id="SM00248">
    <property type="entry name" value="ANK"/>
    <property type="match status" value="5"/>
</dbReference>
<dbReference type="Pfam" id="PF12796">
    <property type="entry name" value="Ank_2"/>
    <property type="match status" value="2"/>
</dbReference>
<feature type="repeat" description="ANK" evidence="3">
    <location>
        <begin position="149"/>
        <end position="181"/>
    </location>
</feature>
<name>A0ABQ9ZLL1_9CRUS</name>
<keyword evidence="2 3" id="KW-0040">ANK repeat</keyword>
<dbReference type="Gene3D" id="1.25.40.20">
    <property type="entry name" value="Ankyrin repeat-containing domain"/>
    <property type="match status" value="1"/>
</dbReference>
<protein>
    <recommendedName>
        <fullName evidence="6">Ankyrin repeat protein</fullName>
    </recommendedName>
</protein>
<gene>
    <name evidence="4" type="ORF">OUZ56_026384</name>
</gene>
<dbReference type="EMBL" id="JAOYFB010000004">
    <property type="protein sequence ID" value="KAK4013831.1"/>
    <property type="molecule type" value="Genomic_DNA"/>
</dbReference>
<dbReference type="Proteomes" id="UP001234178">
    <property type="component" value="Unassembled WGS sequence"/>
</dbReference>
<evidence type="ECO:0000313" key="5">
    <source>
        <dbReference type="Proteomes" id="UP001234178"/>
    </source>
</evidence>
<organism evidence="4 5">
    <name type="scientific">Daphnia magna</name>
    <dbReference type="NCBI Taxonomy" id="35525"/>
    <lineage>
        <taxon>Eukaryota</taxon>
        <taxon>Metazoa</taxon>
        <taxon>Ecdysozoa</taxon>
        <taxon>Arthropoda</taxon>
        <taxon>Crustacea</taxon>
        <taxon>Branchiopoda</taxon>
        <taxon>Diplostraca</taxon>
        <taxon>Cladocera</taxon>
        <taxon>Anomopoda</taxon>
        <taxon>Daphniidae</taxon>
        <taxon>Daphnia</taxon>
    </lineage>
</organism>
<evidence type="ECO:0000313" key="4">
    <source>
        <dbReference type="EMBL" id="KAK4013831.1"/>
    </source>
</evidence>
<keyword evidence="5" id="KW-1185">Reference proteome</keyword>
<dbReference type="PROSITE" id="PS50088">
    <property type="entry name" value="ANK_REPEAT"/>
    <property type="match status" value="2"/>
</dbReference>
<dbReference type="InterPro" id="IPR002110">
    <property type="entry name" value="Ankyrin_rpt"/>
</dbReference>
<keyword evidence="1" id="KW-0677">Repeat</keyword>
<sequence>MNQTKKNEELTNVDWSDEILMTWIEEDTPQLEISETLPTGNDWEDELLTNLMSNEAKAMDTEMTRRRIIAITMLMKGEFNYNLLEVPREMIRKHLLEARENGKNTKQILDSVFPNGTSLLHGSVIKERFVRHVMDMFLQYGADSNIYEEGMTIAHRAAADNNVHLIRILSHHGNIFNIQNSMGEPPLLVAIALNNMECVKYLWMDRIIVHQTLDEETVLHYAAKYNNKYVAEVCPAEFINRRSRTSKETALQIAVRYRHTDIIEILLRQGARDDNLNTDGRYTMDYIDDEISIRNLFRKF</sequence>
<evidence type="ECO:0000256" key="3">
    <source>
        <dbReference type="PROSITE-ProRule" id="PRU00023"/>
    </source>
</evidence>
<accession>A0ABQ9ZLL1</accession>
<dbReference type="PANTHER" id="PTHR24193:SF121">
    <property type="entry name" value="ADA2A-CONTAINING COMPLEX COMPONENT 3, ISOFORM D"/>
    <property type="match status" value="1"/>
</dbReference>
<reference evidence="4 5" key="1">
    <citation type="journal article" date="2023" name="Nucleic Acids Res.">
        <title>The hologenome of Daphnia magna reveals possible DNA methylation and microbiome-mediated evolution of the host genome.</title>
        <authorList>
            <person name="Chaturvedi A."/>
            <person name="Li X."/>
            <person name="Dhandapani V."/>
            <person name="Marshall H."/>
            <person name="Kissane S."/>
            <person name="Cuenca-Cambronero M."/>
            <person name="Asole G."/>
            <person name="Calvet F."/>
            <person name="Ruiz-Romero M."/>
            <person name="Marangio P."/>
            <person name="Guigo R."/>
            <person name="Rago D."/>
            <person name="Mirbahai L."/>
            <person name="Eastwood N."/>
            <person name="Colbourne J.K."/>
            <person name="Zhou J."/>
            <person name="Mallon E."/>
            <person name="Orsini L."/>
        </authorList>
    </citation>
    <scope>NUCLEOTIDE SEQUENCE [LARGE SCALE GENOMIC DNA]</scope>
    <source>
        <strain evidence="4">LRV0_1</strain>
    </source>
</reference>
<dbReference type="InterPro" id="IPR036770">
    <property type="entry name" value="Ankyrin_rpt-contain_sf"/>
</dbReference>
<dbReference type="InterPro" id="IPR050663">
    <property type="entry name" value="Ankyrin-SOCS_Box"/>
</dbReference>
<evidence type="ECO:0000256" key="1">
    <source>
        <dbReference type="ARBA" id="ARBA00022737"/>
    </source>
</evidence>
<comment type="caution">
    <text evidence="4">The sequence shown here is derived from an EMBL/GenBank/DDBJ whole genome shotgun (WGS) entry which is preliminary data.</text>
</comment>
<feature type="repeat" description="ANK" evidence="3">
    <location>
        <begin position="246"/>
        <end position="278"/>
    </location>
</feature>
<dbReference type="SUPFAM" id="SSF48403">
    <property type="entry name" value="Ankyrin repeat"/>
    <property type="match status" value="1"/>
</dbReference>
<evidence type="ECO:0000256" key="2">
    <source>
        <dbReference type="ARBA" id="ARBA00023043"/>
    </source>
</evidence>
<dbReference type="PROSITE" id="PS50297">
    <property type="entry name" value="ANK_REP_REGION"/>
    <property type="match status" value="1"/>
</dbReference>
<proteinExistence type="predicted"/>
<dbReference type="PANTHER" id="PTHR24193">
    <property type="entry name" value="ANKYRIN REPEAT PROTEIN"/>
    <property type="match status" value="1"/>
</dbReference>